<name>A0A6A6TQI8_9PLEO</name>
<keyword evidence="2" id="KW-0285">Flavoprotein</keyword>
<organism evidence="5 6">
    <name type="scientific">Lophiostoma macrostomum CBS 122681</name>
    <dbReference type="NCBI Taxonomy" id="1314788"/>
    <lineage>
        <taxon>Eukaryota</taxon>
        <taxon>Fungi</taxon>
        <taxon>Dikarya</taxon>
        <taxon>Ascomycota</taxon>
        <taxon>Pezizomycotina</taxon>
        <taxon>Dothideomycetes</taxon>
        <taxon>Pleosporomycetidae</taxon>
        <taxon>Pleosporales</taxon>
        <taxon>Lophiostomataceae</taxon>
        <taxon>Lophiostoma</taxon>
    </lineage>
</organism>
<keyword evidence="4" id="KW-0560">Oxidoreductase</keyword>
<reference evidence="5" key="1">
    <citation type="journal article" date="2020" name="Stud. Mycol.">
        <title>101 Dothideomycetes genomes: a test case for predicting lifestyles and emergence of pathogens.</title>
        <authorList>
            <person name="Haridas S."/>
            <person name="Albert R."/>
            <person name="Binder M."/>
            <person name="Bloem J."/>
            <person name="Labutti K."/>
            <person name="Salamov A."/>
            <person name="Andreopoulos B."/>
            <person name="Baker S."/>
            <person name="Barry K."/>
            <person name="Bills G."/>
            <person name="Bluhm B."/>
            <person name="Cannon C."/>
            <person name="Castanera R."/>
            <person name="Culley D."/>
            <person name="Daum C."/>
            <person name="Ezra D."/>
            <person name="Gonzalez J."/>
            <person name="Henrissat B."/>
            <person name="Kuo A."/>
            <person name="Liang C."/>
            <person name="Lipzen A."/>
            <person name="Lutzoni F."/>
            <person name="Magnuson J."/>
            <person name="Mondo S."/>
            <person name="Nolan M."/>
            <person name="Ohm R."/>
            <person name="Pangilinan J."/>
            <person name="Park H.-J."/>
            <person name="Ramirez L."/>
            <person name="Alfaro M."/>
            <person name="Sun H."/>
            <person name="Tritt A."/>
            <person name="Yoshinaga Y."/>
            <person name="Zwiers L.-H."/>
            <person name="Turgeon B."/>
            <person name="Goodwin S."/>
            <person name="Spatafora J."/>
            <person name="Crous P."/>
            <person name="Grigoriev I."/>
        </authorList>
    </citation>
    <scope>NUCLEOTIDE SEQUENCE</scope>
    <source>
        <strain evidence="5">CBS 122681</strain>
    </source>
</reference>
<dbReference type="InterPro" id="IPR051209">
    <property type="entry name" value="FAD-bind_Monooxygenase_sf"/>
</dbReference>
<dbReference type="GO" id="GO:0004499">
    <property type="term" value="F:N,N-dimethylaniline monooxygenase activity"/>
    <property type="evidence" value="ECO:0007669"/>
    <property type="project" value="InterPro"/>
</dbReference>
<protein>
    <submittedName>
        <fullName evidence="5">FAD/NAD(P)-binding domain-containing protein</fullName>
    </submittedName>
</protein>
<evidence type="ECO:0000313" key="6">
    <source>
        <dbReference type="Proteomes" id="UP000799324"/>
    </source>
</evidence>
<dbReference type="GO" id="GO:0050660">
    <property type="term" value="F:flavin adenine dinucleotide binding"/>
    <property type="evidence" value="ECO:0007669"/>
    <property type="project" value="InterPro"/>
</dbReference>
<accession>A0A6A6TQI8</accession>
<evidence type="ECO:0000313" key="5">
    <source>
        <dbReference type="EMBL" id="KAF2661447.1"/>
    </source>
</evidence>
<dbReference type="InterPro" id="IPR020946">
    <property type="entry name" value="Flavin_mOase-like"/>
</dbReference>
<gene>
    <name evidence="5" type="ORF">K491DRAFT_701126</name>
</gene>
<dbReference type="Proteomes" id="UP000799324">
    <property type="component" value="Unassembled WGS sequence"/>
</dbReference>
<dbReference type="SUPFAM" id="SSF51905">
    <property type="entry name" value="FAD/NAD(P)-binding domain"/>
    <property type="match status" value="1"/>
</dbReference>
<dbReference type="Gene3D" id="3.50.50.60">
    <property type="entry name" value="FAD/NAD(P)-binding domain"/>
    <property type="match status" value="2"/>
</dbReference>
<keyword evidence="3" id="KW-0274">FAD</keyword>
<dbReference type="PANTHER" id="PTHR42877">
    <property type="entry name" value="L-ORNITHINE N(5)-MONOOXYGENASE-RELATED"/>
    <property type="match status" value="1"/>
</dbReference>
<comment type="similarity">
    <text evidence="1">Belongs to the FAD-binding monooxygenase family.</text>
</comment>
<evidence type="ECO:0000256" key="2">
    <source>
        <dbReference type="ARBA" id="ARBA00022630"/>
    </source>
</evidence>
<dbReference type="GO" id="GO:0050661">
    <property type="term" value="F:NADP binding"/>
    <property type="evidence" value="ECO:0007669"/>
    <property type="project" value="InterPro"/>
</dbReference>
<dbReference type="AlphaFoldDB" id="A0A6A6TQI8"/>
<dbReference type="InterPro" id="IPR036188">
    <property type="entry name" value="FAD/NAD-bd_sf"/>
</dbReference>
<keyword evidence="6" id="KW-1185">Reference proteome</keyword>
<dbReference type="OrthoDB" id="74360at2759"/>
<dbReference type="PANTHER" id="PTHR42877:SF11">
    <property type="entry name" value="MONOOXYGENASE, PUTATIVE (AFU_ORTHOLOGUE AFUA_6G13790)-RELATED"/>
    <property type="match status" value="1"/>
</dbReference>
<dbReference type="Pfam" id="PF00743">
    <property type="entry name" value="FMO-like"/>
    <property type="match status" value="1"/>
</dbReference>
<dbReference type="EMBL" id="MU004294">
    <property type="protein sequence ID" value="KAF2661447.1"/>
    <property type="molecule type" value="Genomic_DNA"/>
</dbReference>
<proteinExistence type="inferred from homology"/>
<sequence length="536" mass="60286">MYHPRKLRMVTIGGGISAMNLAHMLMHEKKMDDVVEHVIYEANEVLGGTWWVNKYPGVACDVPAHIYTFPFEPNPDWSAFYASGSEIHDYFMRTVKKYNLDRDVKLSHRIVGATFDEYEGIWNLRVEHDGRVFDDWCNILISATGFLSSWSWPDIPGLEDFKGLKAHSAAWDTSYDYSNKRIAMVGNGSSAIQIMPELAKIEGTEIVNFVRSPTWITPGLGSAVIDGQTNKVYSEEEKREFREKPEKLKAYRKAIQHGSNEAFAMFEKDSDAQKAAFNATSKMMLDRLGGNTELAAKLTPTWEVGCRRVTPGPSYLESFLRPNVSLTTSPISHITRTGITTHDATHHPFDAIICATGFNVSHRPAFPLVGLNGTSLSAQWSEEPLAYLSICAPNFPNYFMFGGPNAPVGHGSLMAALGWTAEYICRWVRKMCEEDVKWVCVTERATQELNAYADEVMQGLVWSGGCRSWYKKGRVEGRVTAVWGGSAVGFKEVTDVLRPEDFRIEYRTKNRFRWMGSGKTKIEGEPGADLAFYLKK</sequence>
<evidence type="ECO:0000256" key="4">
    <source>
        <dbReference type="ARBA" id="ARBA00023002"/>
    </source>
</evidence>
<evidence type="ECO:0000256" key="3">
    <source>
        <dbReference type="ARBA" id="ARBA00022827"/>
    </source>
</evidence>
<evidence type="ECO:0000256" key="1">
    <source>
        <dbReference type="ARBA" id="ARBA00010139"/>
    </source>
</evidence>